<gene>
    <name evidence="1" type="ordered locus">Y11_09451</name>
</gene>
<dbReference type="EMBL" id="FR729477">
    <property type="protein sequence ID" value="CBY27236.1"/>
    <property type="molecule type" value="Genomic_DNA"/>
</dbReference>
<protein>
    <submittedName>
        <fullName evidence="1">Uncharacterized protein</fullName>
    </submittedName>
</protein>
<dbReference type="KEGG" id="yey:Y11_09451"/>
<accession>A0A0H3NRL8</accession>
<reference evidence="1 2" key="1">
    <citation type="journal article" date="2011" name="J. Bacteriol.">
        <title>Complete genome sequence of Yersinia enterocolitica subsp. palearctica serogroup O:3.</title>
        <authorList>
            <person name="Batzilla J."/>
            <person name="Hoper D."/>
            <person name="Antonenka U."/>
            <person name="Heesemann J."/>
            <person name="Rakin A."/>
        </authorList>
    </citation>
    <scope>NUCLEOTIDE SEQUENCE [LARGE SCALE GENOMIC DNA]</scope>
    <source>
        <strain evidence="2">DSM 13030 / CIP 106945 / Y11</strain>
    </source>
</reference>
<evidence type="ECO:0000313" key="1">
    <source>
        <dbReference type="EMBL" id="CBY27236.1"/>
    </source>
</evidence>
<dbReference type="Proteomes" id="UP000008084">
    <property type="component" value="Chromosome"/>
</dbReference>
<dbReference type="HOGENOM" id="CLU_3260071_0_0_6"/>
<sequence length="42" mass="4970">MVIQSHYSPRISIADFHDWYYSSAIDNFIMNDFPFLITIGNE</sequence>
<evidence type="ECO:0000313" key="2">
    <source>
        <dbReference type="Proteomes" id="UP000008084"/>
    </source>
</evidence>
<dbReference type="AlphaFoldDB" id="A0A0H3NRL8"/>
<dbReference type="PATRIC" id="fig|930944.6.peg.933"/>
<proteinExistence type="predicted"/>
<organism evidence="1 2">
    <name type="scientific">Yersinia enterocolitica subsp. palearctica serotype O:3 (strain DSM 13030 / CIP 106945 / Y11)</name>
    <dbReference type="NCBI Taxonomy" id="930944"/>
    <lineage>
        <taxon>Bacteria</taxon>
        <taxon>Pseudomonadati</taxon>
        <taxon>Pseudomonadota</taxon>
        <taxon>Gammaproteobacteria</taxon>
        <taxon>Enterobacterales</taxon>
        <taxon>Yersiniaceae</taxon>
        <taxon>Yersinia</taxon>
    </lineage>
</organism>
<name>A0A0H3NRL8_YERE1</name>